<comment type="caution">
    <text evidence="2">The sequence shown here is derived from an EMBL/GenBank/DDBJ whole genome shotgun (WGS) entry which is preliminary data.</text>
</comment>
<feature type="non-terminal residue" evidence="2">
    <location>
        <position position="1"/>
    </location>
</feature>
<evidence type="ECO:0000313" key="2">
    <source>
        <dbReference type="EMBL" id="KAK6319742.1"/>
    </source>
</evidence>
<organism evidence="2 3">
    <name type="scientific">Coregonus suidteri</name>
    <dbReference type="NCBI Taxonomy" id="861788"/>
    <lineage>
        <taxon>Eukaryota</taxon>
        <taxon>Metazoa</taxon>
        <taxon>Chordata</taxon>
        <taxon>Craniata</taxon>
        <taxon>Vertebrata</taxon>
        <taxon>Euteleostomi</taxon>
        <taxon>Actinopterygii</taxon>
        <taxon>Neopterygii</taxon>
        <taxon>Teleostei</taxon>
        <taxon>Protacanthopterygii</taxon>
        <taxon>Salmoniformes</taxon>
        <taxon>Salmonidae</taxon>
        <taxon>Coregoninae</taxon>
        <taxon>Coregonus</taxon>
    </lineage>
</organism>
<name>A0AAN8M293_9TELE</name>
<proteinExistence type="predicted"/>
<gene>
    <name evidence="2" type="ORF">J4Q44_G00109530</name>
</gene>
<evidence type="ECO:0000256" key="1">
    <source>
        <dbReference type="SAM" id="MobiDB-lite"/>
    </source>
</evidence>
<feature type="region of interest" description="Disordered" evidence="1">
    <location>
        <begin position="1"/>
        <end position="26"/>
    </location>
</feature>
<reference evidence="2 3" key="1">
    <citation type="submission" date="2021-04" db="EMBL/GenBank/DDBJ databases">
        <authorList>
            <person name="De Guttry C."/>
            <person name="Zahm M."/>
            <person name="Klopp C."/>
            <person name="Cabau C."/>
            <person name="Louis A."/>
            <person name="Berthelot C."/>
            <person name="Parey E."/>
            <person name="Roest Crollius H."/>
            <person name="Montfort J."/>
            <person name="Robinson-Rechavi M."/>
            <person name="Bucao C."/>
            <person name="Bouchez O."/>
            <person name="Gislard M."/>
            <person name="Lluch J."/>
            <person name="Milhes M."/>
            <person name="Lampietro C."/>
            <person name="Lopez Roques C."/>
            <person name="Donnadieu C."/>
            <person name="Braasch I."/>
            <person name="Desvignes T."/>
            <person name="Postlethwait J."/>
            <person name="Bobe J."/>
            <person name="Wedekind C."/>
            <person name="Guiguen Y."/>
        </authorList>
    </citation>
    <scope>NUCLEOTIDE SEQUENCE [LARGE SCALE GENOMIC DNA]</scope>
    <source>
        <strain evidence="2">Cs_M1</strain>
        <tissue evidence="2">Blood</tissue>
    </source>
</reference>
<evidence type="ECO:0000313" key="3">
    <source>
        <dbReference type="Proteomes" id="UP001356427"/>
    </source>
</evidence>
<keyword evidence="3" id="KW-1185">Reference proteome</keyword>
<accession>A0AAN8M293</accession>
<protein>
    <submittedName>
        <fullName evidence="2">Uncharacterized protein</fullName>
    </submittedName>
</protein>
<sequence length="142" mass="15920">LAQGAHTPPEWSRRDPPRTRQGASVDGYAIPNNTIKDCFPHWEPRAARESLACLDKWGRNILEQHYVEGHRDNGPPQQRPTKTTENVLVSTVLSHRCNSLTDSVKVESHASSETWICSEASSTAMQCLRPLHHSGGRQRIAF</sequence>
<dbReference type="AlphaFoldDB" id="A0AAN8M293"/>
<dbReference type="EMBL" id="JAGTTL010000008">
    <property type="protein sequence ID" value="KAK6319742.1"/>
    <property type="molecule type" value="Genomic_DNA"/>
</dbReference>
<dbReference type="Proteomes" id="UP001356427">
    <property type="component" value="Unassembled WGS sequence"/>
</dbReference>